<organism evidence="3 4">
    <name type="scientific">Terrimonas ginsenosidimutans</name>
    <dbReference type="NCBI Taxonomy" id="2908004"/>
    <lineage>
        <taxon>Bacteria</taxon>
        <taxon>Pseudomonadati</taxon>
        <taxon>Bacteroidota</taxon>
        <taxon>Chitinophagia</taxon>
        <taxon>Chitinophagales</taxon>
        <taxon>Chitinophagaceae</taxon>
        <taxon>Terrimonas</taxon>
    </lineage>
</organism>
<evidence type="ECO:0000256" key="2">
    <source>
        <dbReference type="SAM" id="SignalP"/>
    </source>
</evidence>
<dbReference type="RefSeq" id="WP_237875422.1">
    <property type="nucleotide sequence ID" value="NZ_JAKLTR010000016.1"/>
</dbReference>
<name>A0ABS9KX49_9BACT</name>
<sequence length="513" mass="57618">MSTKTPKLTYQLFPFLGMLLTAMLLDLSSSAQSSTADTRGFVNNVVEVGVSEFGFVTAEDSASIYFVIIRHTGNERNYPAEFTPQTFRNAKFYNGSYRAKATKVREAKMDVFSLALYSAPKPAETKWKANYYYTLDDKKGKLSTFRDKWVSDEIWFMHNAKIEVQKKAKSGIYSLKVTKDAGLARGMPLINDQGYIAGIIAESSLGASNVRAISMDDVTEMLYLLGNNDCRYMHMVQMGQNATRCVLEEIARKEAEEKAAAEAAEKERLAKLKEDKNQQPKAPEKKPAKDTAIAVAVAKDTIKRHLIDFGISASLLGGPKQVDMPGEISYFKTKTFHAGIDLYLNLDRKKGRYRVTLKPGFGSFSEENTPSLWSSGGQDVKIYKSGYKFIEMPVLLERQLFGNKKFSTALGVGYAPGYVFGKQYTWTDKDAAQGFQTKVSGSAIQHRLLAEFYFYQCKIGRLGLLYAKDMTAYPFKEYSLEVNGDSYQPFADRKKGWYLGLELAIRLRGIWGK</sequence>
<keyword evidence="2" id="KW-0732">Signal</keyword>
<feature type="chain" id="PRO_5047449829" description="DUF3575 domain-containing protein" evidence="2">
    <location>
        <begin position="34"/>
        <end position="513"/>
    </location>
</feature>
<dbReference type="EMBL" id="JAKLTR010000016">
    <property type="protein sequence ID" value="MCG2616885.1"/>
    <property type="molecule type" value="Genomic_DNA"/>
</dbReference>
<evidence type="ECO:0000313" key="4">
    <source>
        <dbReference type="Proteomes" id="UP001165367"/>
    </source>
</evidence>
<evidence type="ECO:0000313" key="3">
    <source>
        <dbReference type="EMBL" id="MCG2616885.1"/>
    </source>
</evidence>
<keyword evidence="1" id="KW-0175">Coiled coil</keyword>
<comment type="caution">
    <text evidence="3">The sequence shown here is derived from an EMBL/GenBank/DDBJ whole genome shotgun (WGS) entry which is preliminary data.</text>
</comment>
<gene>
    <name evidence="3" type="ORF">LZZ85_21490</name>
</gene>
<dbReference type="Proteomes" id="UP001165367">
    <property type="component" value="Unassembled WGS sequence"/>
</dbReference>
<evidence type="ECO:0008006" key="5">
    <source>
        <dbReference type="Google" id="ProtNLM"/>
    </source>
</evidence>
<reference evidence="3" key="1">
    <citation type="submission" date="2022-01" db="EMBL/GenBank/DDBJ databases">
        <authorList>
            <person name="Jo J.-H."/>
            <person name="Im W.-T."/>
        </authorList>
    </citation>
    <scope>NUCLEOTIDE SEQUENCE</scope>
    <source>
        <strain evidence="3">NA20</strain>
    </source>
</reference>
<feature type="coiled-coil region" evidence="1">
    <location>
        <begin position="247"/>
        <end position="275"/>
    </location>
</feature>
<keyword evidence="4" id="KW-1185">Reference proteome</keyword>
<accession>A0ABS9KX49</accession>
<proteinExistence type="predicted"/>
<feature type="signal peptide" evidence="2">
    <location>
        <begin position="1"/>
        <end position="33"/>
    </location>
</feature>
<evidence type="ECO:0000256" key="1">
    <source>
        <dbReference type="SAM" id="Coils"/>
    </source>
</evidence>
<protein>
    <recommendedName>
        <fullName evidence="5">DUF3575 domain-containing protein</fullName>
    </recommendedName>
</protein>